<dbReference type="OrthoDB" id="9766690at2"/>
<keyword evidence="4 8" id="KW-0812">Transmembrane</keyword>
<feature type="transmembrane region" description="Helical" evidence="8">
    <location>
        <begin position="123"/>
        <end position="142"/>
    </location>
</feature>
<keyword evidence="2" id="KW-0813">Transport</keyword>
<dbReference type="Gene3D" id="1.10.3860.10">
    <property type="entry name" value="Sodium:dicarboxylate symporter"/>
    <property type="match status" value="1"/>
</dbReference>
<evidence type="ECO:0000313" key="9">
    <source>
        <dbReference type="EMBL" id="TFU05695.1"/>
    </source>
</evidence>
<dbReference type="GO" id="GO:0015293">
    <property type="term" value="F:symporter activity"/>
    <property type="evidence" value="ECO:0007669"/>
    <property type="project" value="UniProtKB-KW"/>
</dbReference>
<protein>
    <submittedName>
        <fullName evidence="9">Dicarboxylate/amino acid:cation symporter</fullName>
    </submittedName>
</protein>
<comment type="subcellular location">
    <subcellularLocation>
        <location evidence="1">Cell membrane</location>
        <topology evidence="1">Multi-pass membrane protein</topology>
    </subcellularLocation>
</comment>
<evidence type="ECO:0000256" key="7">
    <source>
        <dbReference type="SAM" id="MobiDB-lite"/>
    </source>
</evidence>
<dbReference type="SUPFAM" id="SSF118215">
    <property type="entry name" value="Proton glutamate symport protein"/>
    <property type="match status" value="1"/>
</dbReference>
<dbReference type="PRINTS" id="PR00173">
    <property type="entry name" value="EDTRNSPORT"/>
</dbReference>
<evidence type="ECO:0000313" key="10">
    <source>
        <dbReference type="Proteomes" id="UP000297737"/>
    </source>
</evidence>
<feature type="transmembrane region" description="Helical" evidence="8">
    <location>
        <begin position="261"/>
        <end position="286"/>
    </location>
</feature>
<evidence type="ECO:0000256" key="1">
    <source>
        <dbReference type="ARBA" id="ARBA00004651"/>
    </source>
</evidence>
<feature type="transmembrane region" description="Helical" evidence="8">
    <location>
        <begin position="380"/>
        <end position="399"/>
    </location>
</feature>
<dbReference type="Pfam" id="PF00375">
    <property type="entry name" value="SDF"/>
    <property type="match status" value="1"/>
</dbReference>
<dbReference type="InterPro" id="IPR036458">
    <property type="entry name" value="Na:dicarbo_symporter_sf"/>
</dbReference>
<dbReference type="Proteomes" id="UP000297737">
    <property type="component" value="Unassembled WGS sequence"/>
</dbReference>
<feature type="transmembrane region" description="Helical" evidence="8">
    <location>
        <begin position="217"/>
        <end position="240"/>
    </location>
</feature>
<reference evidence="9 10" key="1">
    <citation type="submission" date="2019-02" db="EMBL/GenBank/DDBJ databases">
        <title>Polymorphobacter sp. isolated from the lake at the Tibet of China.</title>
        <authorList>
            <person name="Li A."/>
        </authorList>
    </citation>
    <scope>NUCLEOTIDE SEQUENCE [LARGE SCALE GENOMIC DNA]</scope>
    <source>
        <strain evidence="9 10">DJ1R-1</strain>
    </source>
</reference>
<evidence type="ECO:0000256" key="2">
    <source>
        <dbReference type="ARBA" id="ARBA00022448"/>
    </source>
</evidence>
<dbReference type="EMBL" id="SIHO01000001">
    <property type="protein sequence ID" value="TFU05695.1"/>
    <property type="molecule type" value="Genomic_DNA"/>
</dbReference>
<evidence type="ECO:0000256" key="8">
    <source>
        <dbReference type="SAM" id="Phobius"/>
    </source>
</evidence>
<feature type="transmembrane region" description="Helical" evidence="8">
    <location>
        <begin position="86"/>
        <end position="103"/>
    </location>
</feature>
<dbReference type="InterPro" id="IPR001991">
    <property type="entry name" value="Na-dicarboxylate_symporter"/>
</dbReference>
<keyword evidence="3" id="KW-1003">Cell membrane</keyword>
<name>A0A4Y9EQ07_9SPHN</name>
<feature type="compositionally biased region" description="Basic residues" evidence="7">
    <location>
        <begin position="50"/>
        <end position="60"/>
    </location>
</feature>
<gene>
    <name evidence="9" type="ORF">EUV02_01295</name>
</gene>
<dbReference type="PANTHER" id="PTHR42865">
    <property type="entry name" value="PROTON/GLUTAMATE-ASPARTATE SYMPORTER"/>
    <property type="match status" value="1"/>
</dbReference>
<comment type="caution">
    <text evidence="9">The sequence shown here is derived from an EMBL/GenBank/DDBJ whole genome shotgun (WGS) entry which is preliminary data.</text>
</comment>
<evidence type="ECO:0000256" key="5">
    <source>
        <dbReference type="ARBA" id="ARBA00022989"/>
    </source>
</evidence>
<dbReference type="GO" id="GO:0005886">
    <property type="term" value="C:plasma membrane"/>
    <property type="evidence" value="ECO:0007669"/>
    <property type="project" value="UniProtKB-SubCell"/>
</dbReference>
<evidence type="ECO:0000256" key="3">
    <source>
        <dbReference type="ARBA" id="ARBA00022475"/>
    </source>
</evidence>
<feature type="transmembrane region" description="Helical" evidence="8">
    <location>
        <begin position="292"/>
        <end position="318"/>
    </location>
</feature>
<dbReference type="PANTHER" id="PTHR42865:SF7">
    <property type="entry name" value="PROTON_GLUTAMATE-ASPARTATE SYMPORTER"/>
    <property type="match status" value="1"/>
</dbReference>
<evidence type="ECO:0000256" key="6">
    <source>
        <dbReference type="ARBA" id="ARBA00023136"/>
    </source>
</evidence>
<dbReference type="AlphaFoldDB" id="A0A4Y9EQ07"/>
<sequence>MRVRSPLPAPAAARLERKSEFALREFSLLSRLAQGRPAGRRRQADEPVRRRGFATTRRKLSTAPEHPATFPHRGPNTMSQLHKSPVLRVLLGLVAGLTLGLLAPDSLAIKLVEPVGQLWVNGLRMTIVPLIAALLIVAVAGGERGATGKLGARAFAVFATLAIVVATIAAFVTPHLWGGLKLDPADTAALLANSTALPEGAALTPRDWLLSLVPANIIKAAADGAILPVLVFTLIFAAALGRLPDPVAAPVIGFFKGLGDAMMIVVGWVLMLAPIGVFGLGAVVGAKLGGAAAAALLLFFAVSIVVHAVLTLALYPLAPLGGVSIARFARGILPAQLVAFASRSSLASLPSMLTAARGPLGVSEPVSAFVLPLAAATFKLQAAVSTLLGVTFVAALYGIPLGSAAIALAAGYGVLLALSTPGITSAGLLMQVPLFEALGLPVEGLALLIAIDTIPDIFKTVANVTADLLAAVLLDRSKA</sequence>
<organism evidence="9 10">
    <name type="scientific">Glacieibacterium arshaanense</name>
    <dbReference type="NCBI Taxonomy" id="2511025"/>
    <lineage>
        <taxon>Bacteria</taxon>
        <taxon>Pseudomonadati</taxon>
        <taxon>Pseudomonadota</taxon>
        <taxon>Alphaproteobacteria</taxon>
        <taxon>Sphingomonadales</taxon>
        <taxon>Sphingosinicellaceae</taxon>
        <taxon>Glacieibacterium</taxon>
    </lineage>
</organism>
<feature type="transmembrane region" description="Helical" evidence="8">
    <location>
        <begin position="154"/>
        <end position="177"/>
    </location>
</feature>
<keyword evidence="5 8" id="KW-1133">Transmembrane helix</keyword>
<keyword evidence="10" id="KW-1185">Reference proteome</keyword>
<accession>A0A4Y9EQ07</accession>
<keyword evidence="6 8" id="KW-0472">Membrane</keyword>
<proteinExistence type="predicted"/>
<feature type="region of interest" description="Disordered" evidence="7">
    <location>
        <begin position="35"/>
        <end position="77"/>
    </location>
</feature>
<evidence type="ECO:0000256" key="4">
    <source>
        <dbReference type="ARBA" id="ARBA00022692"/>
    </source>
</evidence>